<dbReference type="Proteomes" id="UP000516437">
    <property type="component" value="Chromosome 6"/>
</dbReference>
<dbReference type="OrthoDB" id="271259at2759"/>
<gene>
    <name evidence="2" type="ORF">CJ030_MR6G019734</name>
</gene>
<dbReference type="Pfam" id="PF13238">
    <property type="entry name" value="AAA_18"/>
    <property type="match status" value="1"/>
</dbReference>
<keyword evidence="3" id="KW-1185">Reference proteome</keyword>
<feature type="region of interest" description="Disordered" evidence="1">
    <location>
        <begin position="1"/>
        <end position="28"/>
    </location>
</feature>
<evidence type="ECO:0000256" key="1">
    <source>
        <dbReference type="SAM" id="MobiDB-lite"/>
    </source>
</evidence>
<feature type="compositionally biased region" description="Basic and acidic residues" evidence="1">
    <location>
        <begin position="319"/>
        <end position="342"/>
    </location>
</feature>
<reference evidence="2 3" key="1">
    <citation type="journal article" date="2019" name="Plant Biotechnol. J.">
        <title>The red bayberry genome and genetic basis of sex determination.</title>
        <authorList>
            <person name="Jia H.M."/>
            <person name="Jia H.J."/>
            <person name="Cai Q.L."/>
            <person name="Wang Y."/>
            <person name="Zhao H.B."/>
            <person name="Yang W.F."/>
            <person name="Wang G.Y."/>
            <person name="Li Y.H."/>
            <person name="Zhan D.L."/>
            <person name="Shen Y.T."/>
            <person name="Niu Q.F."/>
            <person name="Chang L."/>
            <person name="Qiu J."/>
            <person name="Zhao L."/>
            <person name="Xie H.B."/>
            <person name="Fu W.Y."/>
            <person name="Jin J."/>
            <person name="Li X.W."/>
            <person name="Jiao Y."/>
            <person name="Zhou C.C."/>
            <person name="Tu T."/>
            <person name="Chai C.Y."/>
            <person name="Gao J.L."/>
            <person name="Fan L.J."/>
            <person name="van de Weg E."/>
            <person name="Wang J.Y."/>
            <person name="Gao Z.S."/>
        </authorList>
    </citation>
    <scope>NUCLEOTIDE SEQUENCE [LARGE SCALE GENOMIC DNA]</scope>
    <source>
        <tissue evidence="2">Leaves</tissue>
    </source>
</reference>
<keyword evidence="2" id="KW-0808">Transferase</keyword>
<dbReference type="GO" id="GO:0016301">
    <property type="term" value="F:kinase activity"/>
    <property type="evidence" value="ECO:0007669"/>
    <property type="project" value="UniProtKB-KW"/>
</dbReference>
<feature type="compositionally biased region" description="Polar residues" evidence="1">
    <location>
        <begin position="289"/>
        <end position="311"/>
    </location>
</feature>
<dbReference type="Gene3D" id="3.40.50.300">
    <property type="entry name" value="P-loop containing nucleotide triphosphate hydrolases"/>
    <property type="match status" value="1"/>
</dbReference>
<dbReference type="SUPFAM" id="SSF52540">
    <property type="entry name" value="P-loop containing nucleoside triphosphate hydrolases"/>
    <property type="match status" value="1"/>
</dbReference>
<evidence type="ECO:0000313" key="3">
    <source>
        <dbReference type="Proteomes" id="UP000516437"/>
    </source>
</evidence>
<evidence type="ECO:0000313" key="2">
    <source>
        <dbReference type="EMBL" id="KAB1210875.1"/>
    </source>
</evidence>
<dbReference type="EMBL" id="RXIC02000024">
    <property type="protein sequence ID" value="KAB1210875.1"/>
    <property type="molecule type" value="Genomic_DNA"/>
</dbReference>
<keyword evidence="2" id="KW-0418">Kinase</keyword>
<protein>
    <submittedName>
        <fullName evidence="2">2-phosphoglycerate kinase</fullName>
    </submittedName>
</protein>
<name>A0A6A1VEB0_9ROSI</name>
<comment type="caution">
    <text evidence="2">The sequence shown here is derived from an EMBL/GenBank/DDBJ whole genome shotgun (WGS) entry which is preliminary data.</text>
</comment>
<proteinExistence type="predicted"/>
<organism evidence="2 3">
    <name type="scientific">Morella rubra</name>
    <name type="common">Chinese bayberry</name>
    <dbReference type="NCBI Taxonomy" id="262757"/>
    <lineage>
        <taxon>Eukaryota</taxon>
        <taxon>Viridiplantae</taxon>
        <taxon>Streptophyta</taxon>
        <taxon>Embryophyta</taxon>
        <taxon>Tracheophyta</taxon>
        <taxon>Spermatophyta</taxon>
        <taxon>Magnoliopsida</taxon>
        <taxon>eudicotyledons</taxon>
        <taxon>Gunneridae</taxon>
        <taxon>Pentapetalae</taxon>
        <taxon>rosids</taxon>
        <taxon>fabids</taxon>
        <taxon>Fagales</taxon>
        <taxon>Myricaceae</taxon>
        <taxon>Morella</taxon>
    </lineage>
</organism>
<dbReference type="PANTHER" id="PTHR33477:SF2">
    <property type="entry name" value="2-PHOSPHOGLYCERATE KINASE"/>
    <property type="match status" value="1"/>
</dbReference>
<dbReference type="InterPro" id="IPR027417">
    <property type="entry name" value="P-loop_NTPase"/>
</dbReference>
<accession>A0A6A1VEB0</accession>
<dbReference type="PANTHER" id="PTHR33477">
    <property type="entry name" value="P-LOOP NTPASE DOMAIN-CONTAINING PROTEIN LPA1 HOMOLOG 1"/>
    <property type="match status" value="1"/>
</dbReference>
<sequence>MKKEKGVAVPSPNSGEDTEKDSPLPTIKLSSRSASSKYDFVKVKVWLGDNADHYYVLSRFLLSRMLTVTKIPNHVAIKIALELKKLLVDNSLLDVSQSDLEANLFKLMERRGYGEEYINRYKMMTRFHHQRVPLVILVCGTACVGKSTIATQLAQRLNLPNVLQTDMVYELLRTATDAPLASTPVWAREFSSSEELITEFCRECRIVRKGLAGDLKKAMKDGKPIIIEGIHLDPSIYLMDDENKTPAKMLEKSKEANPSSLMCGDSKATEMENNTSGCGSNDEMCNIPGQVSSEEGRSTDQVNKVSDTLESISLAESVPESKGETLKDPEKEGNPSVKKEKSGTEPIIIPIVLKMAEFDHKALLEEWISTRMFKDKCLVQDKDKLITNLKTIQDYLSSFTSQGLKVVNISATTFPQTLDWLHGHLLQRIEQGISSKSNENGKRPAEN</sequence>
<feature type="region of interest" description="Disordered" evidence="1">
    <location>
        <begin position="250"/>
        <end position="342"/>
    </location>
</feature>
<dbReference type="AlphaFoldDB" id="A0A6A1VEB0"/>